<accession>A0A9X0ASL8</accession>
<proteinExistence type="predicted"/>
<reference evidence="1" key="1">
    <citation type="submission" date="2022-11" db="EMBL/GenBank/DDBJ databases">
        <title>Genome Resource of Sclerotinia nivalis Strain SnTB1, a Plant Pathogen Isolated from American Ginseng.</title>
        <authorList>
            <person name="Fan S."/>
        </authorList>
    </citation>
    <scope>NUCLEOTIDE SEQUENCE</scope>
    <source>
        <strain evidence="1">SnTB1</strain>
    </source>
</reference>
<comment type="caution">
    <text evidence="1">The sequence shown here is derived from an EMBL/GenBank/DDBJ whole genome shotgun (WGS) entry which is preliminary data.</text>
</comment>
<gene>
    <name evidence="1" type="ORF">OCU04_003323</name>
</gene>
<evidence type="ECO:0000313" key="2">
    <source>
        <dbReference type="Proteomes" id="UP001152300"/>
    </source>
</evidence>
<dbReference type="EMBL" id="JAPEIS010000003">
    <property type="protein sequence ID" value="KAJ8067718.1"/>
    <property type="molecule type" value="Genomic_DNA"/>
</dbReference>
<protein>
    <submittedName>
        <fullName evidence="1">Uncharacterized protein</fullName>
    </submittedName>
</protein>
<organism evidence="1 2">
    <name type="scientific">Sclerotinia nivalis</name>
    <dbReference type="NCBI Taxonomy" id="352851"/>
    <lineage>
        <taxon>Eukaryota</taxon>
        <taxon>Fungi</taxon>
        <taxon>Dikarya</taxon>
        <taxon>Ascomycota</taxon>
        <taxon>Pezizomycotina</taxon>
        <taxon>Leotiomycetes</taxon>
        <taxon>Helotiales</taxon>
        <taxon>Sclerotiniaceae</taxon>
        <taxon>Sclerotinia</taxon>
    </lineage>
</organism>
<sequence length="175" mass="20045">MEEKDTSLTQVKLDLYEDVLHRIKSISSKCPRQKTRVHDEFRSSYELFYTDSRYKNFPESRRIWEILRKVYTSLLDNDHAAFAAAFPEFNNAKPGDSLDRTIVAPSAIPGYFDRNCAGMQKTLHAATIHVLRRDLAFQQQPMEGKDTSLSSADLALYGLKLQEIESLALLKNDKA</sequence>
<name>A0A9X0ASL8_9HELO</name>
<keyword evidence="2" id="KW-1185">Reference proteome</keyword>
<evidence type="ECO:0000313" key="1">
    <source>
        <dbReference type="EMBL" id="KAJ8067718.1"/>
    </source>
</evidence>
<dbReference type="AlphaFoldDB" id="A0A9X0ASL8"/>
<dbReference type="OrthoDB" id="3558146at2759"/>
<dbReference type="Proteomes" id="UP001152300">
    <property type="component" value="Unassembled WGS sequence"/>
</dbReference>